<dbReference type="Gramene" id="Pp3c3_2669V3.1">
    <property type="protein sequence ID" value="PAC:32945138.CDS.1"/>
    <property type="gene ID" value="Pp3c3_2669"/>
</dbReference>
<protein>
    <submittedName>
        <fullName evidence="1 2">Uncharacterized protein</fullName>
    </submittedName>
</protein>
<dbReference type="Proteomes" id="UP000006727">
    <property type="component" value="Chromosome 3"/>
</dbReference>
<evidence type="ECO:0000313" key="2">
    <source>
        <dbReference type="EnsemblPlants" id="PAC:32945138.CDS.1"/>
    </source>
</evidence>
<dbReference type="HOGENOM" id="CLU_1819101_0_0_1"/>
<gene>
    <name evidence="1" type="ORF">PHYPA_003922</name>
</gene>
<name>A9RBG9_PHYPA</name>
<dbReference type="PaxDb" id="3218-PP1S1_468V6.1"/>
<dbReference type="EMBL" id="ABEU02000003">
    <property type="protein sequence ID" value="PNR56929.1"/>
    <property type="molecule type" value="Genomic_DNA"/>
</dbReference>
<reference evidence="2" key="3">
    <citation type="submission" date="2020-12" db="UniProtKB">
        <authorList>
            <consortium name="EnsemblPlants"/>
        </authorList>
    </citation>
    <scope>IDENTIFICATION</scope>
</reference>
<reference evidence="1 3" key="2">
    <citation type="journal article" date="2018" name="Plant J.">
        <title>The Physcomitrella patens chromosome-scale assembly reveals moss genome structure and evolution.</title>
        <authorList>
            <person name="Lang D."/>
            <person name="Ullrich K.K."/>
            <person name="Murat F."/>
            <person name="Fuchs J."/>
            <person name="Jenkins J."/>
            <person name="Haas F.B."/>
            <person name="Piednoel M."/>
            <person name="Gundlach H."/>
            <person name="Van Bel M."/>
            <person name="Meyberg R."/>
            <person name="Vives C."/>
            <person name="Morata J."/>
            <person name="Symeonidi A."/>
            <person name="Hiss M."/>
            <person name="Muchero W."/>
            <person name="Kamisugi Y."/>
            <person name="Saleh O."/>
            <person name="Blanc G."/>
            <person name="Decker E.L."/>
            <person name="van Gessel N."/>
            <person name="Grimwood J."/>
            <person name="Hayes R.D."/>
            <person name="Graham S.W."/>
            <person name="Gunter L.E."/>
            <person name="McDaniel S.F."/>
            <person name="Hoernstein S.N.W."/>
            <person name="Larsson A."/>
            <person name="Li F.W."/>
            <person name="Perroud P.F."/>
            <person name="Phillips J."/>
            <person name="Ranjan P."/>
            <person name="Rokshar D.S."/>
            <person name="Rothfels C.J."/>
            <person name="Schneider L."/>
            <person name="Shu S."/>
            <person name="Stevenson D.W."/>
            <person name="Thummler F."/>
            <person name="Tillich M."/>
            <person name="Villarreal Aguilar J.C."/>
            <person name="Widiez T."/>
            <person name="Wong G.K."/>
            <person name="Wymore A."/>
            <person name="Zhang Y."/>
            <person name="Zimmer A.D."/>
            <person name="Quatrano R.S."/>
            <person name="Mayer K.F.X."/>
            <person name="Goodstein D."/>
            <person name="Casacuberta J.M."/>
            <person name="Vandepoele K."/>
            <person name="Reski R."/>
            <person name="Cuming A.C."/>
            <person name="Tuskan G.A."/>
            <person name="Maumus F."/>
            <person name="Salse J."/>
            <person name="Schmutz J."/>
            <person name="Rensing S.A."/>
        </authorList>
    </citation>
    <scope>NUCLEOTIDE SEQUENCE [LARGE SCALE GENOMIC DNA]</scope>
    <source>
        <strain evidence="2 3">cv. Gransden 2004</strain>
    </source>
</reference>
<reference evidence="1 3" key="1">
    <citation type="journal article" date="2008" name="Science">
        <title>The Physcomitrella genome reveals evolutionary insights into the conquest of land by plants.</title>
        <authorList>
            <person name="Rensing S."/>
            <person name="Lang D."/>
            <person name="Zimmer A."/>
            <person name="Terry A."/>
            <person name="Salamov A."/>
            <person name="Shapiro H."/>
            <person name="Nishiyama T."/>
            <person name="Perroud P.-F."/>
            <person name="Lindquist E."/>
            <person name="Kamisugi Y."/>
            <person name="Tanahashi T."/>
            <person name="Sakakibara K."/>
            <person name="Fujita T."/>
            <person name="Oishi K."/>
            <person name="Shin-I T."/>
            <person name="Kuroki Y."/>
            <person name="Toyoda A."/>
            <person name="Suzuki Y."/>
            <person name="Hashimoto A."/>
            <person name="Yamaguchi K."/>
            <person name="Sugano A."/>
            <person name="Kohara Y."/>
            <person name="Fujiyama A."/>
            <person name="Anterola A."/>
            <person name="Aoki S."/>
            <person name="Ashton N."/>
            <person name="Barbazuk W.B."/>
            <person name="Barker E."/>
            <person name="Bennetzen J."/>
            <person name="Bezanilla M."/>
            <person name="Blankenship R."/>
            <person name="Cho S.H."/>
            <person name="Dutcher S."/>
            <person name="Estelle M."/>
            <person name="Fawcett J.A."/>
            <person name="Gundlach H."/>
            <person name="Hanada K."/>
            <person name="Heyl A."/>
            <person name="Hicks K.A."/>
            <person name="Hugh J."/>
            <person name="Lohr M."/>
            <person name="Mayer K."/>
            <person name="Melkozernov A."/>
            <person name="Murata T."/>
            <person name="Nelson D."/>
            <person name="Pils B."/>
            <person name="Prigge M."/>
            <person name="Reiss B."/>
            <person name="Renner T."/>
            <person name="Rombauts S."/>
            <person name="Rushton P."/>
            <person name="Sanderfoot A."/>
            <person name="Schween G."/>
            <person name="Shiu S.-H."/>
            <person name="Stueber K."/>
            <person name="Theodoulou F.L."/>
            <person name="Tu H."/>
            <person name="Van de Peer Y."/>
            <person name="Verrier P.J."/>
            <person name="Waters E."/>
            <person name="Wood A."/>
            <person name="Yang L."/>
            <person name="Cove D."/>
            <person name="Cuming A."/>
            <person name="Hasebe M."/>
            <person name="Lucas S."/>
            <person name="Mishler D.B."/>
            <person name="Reski R."/>
            <person name="Grigoriev I."/>
            <person name="Quatrano R.S."/>
            <person name="Boore J.L."/>
        </authorList>
    </citation>
    <scope>NUCLEOTIDE SEQUENCE [LARGE SCALE GENOMIC DNA]</scope>
    <source>
        <strain evidence="2 3">cv. Gransden 2004</strain>
    </source>
</reference>
<dbReference type="InParanoid" id="A9RBG9"/>
<accession>A9RBG9</accession>
<organism evidence="1">
    <name type="scientific">Physcomitrium patens</name>
    <name type="common">Spreading-leaved earth moss</name>
    <name type="synonym">Physcomitrella patens</name>
    <dbReference type="NCBI Taxonomy" id="3218"/>
    <lineage>
        <taxon>Eukaryota</taxon>
        <taxon>Viridiplantae</taxon>
        <taxon>Streptophyta</taxon>
        <taxon>Embryophyta</taxon>
        <taxon>Bryophyta</taxon>
        <taxon>Bryophytina</taxon>
        <taxon>Bryopsida</taxon>
        <taxon>Funariidae</taxon>
        <taxon>Funariales</taxon>
        <taxon>Funariaceae</taxon>
        <taxon>Physcomitrium</taxon>
    </lineage>
</organism>
<proteinExistence type="predicted"/>
<evidence type="ECO:0000313" key="3">
    <source>
        <dbReference type="Proteomes" id="UP000006727"/>
    </source>
</evidence>
<sequence length="142" mass="15255">MSTQVFIPAPQGQALLPHNPAPEDRNMANEIESYSTVLLGREEIRCEALRATSSLSGWPIPSFLFHCATCVSWWGSQAGSGAGAAATRELQQHRNKGPRAQSLFGLRIGVVPRAGAAQNLHPITPRCSILLEAMTTSFNGSE</sequence>
<dbReference type="AlphaFoldDB" id="A9RBG9"/>
<evidence type="ECO:0000313" key="1">
    <source>
        <dbReference type="EMBL" id="PNR56929.1"/>
    </source>
</evidence>
<keyword evidence="3" id="KW-1185">Reference proteome</keyword>
<dbReference type="EnsemblPlants" id="Pp3c3_2669V3.1">
    <property type="protein sequence ID" value="PAC:32945138.CDS.1"/>
    <property type="gene ID" value="Pp3c3_2669"/>
</dbReference>